<evidence type="ECO:0000313" key="8">
    <source>
        <dbReference type="Proteomes" id="UP000054928"/>
    </source>
</evidence>
<sequence length="910" mass="102716">MATELPFPLYSGFFPQVVLTIDEIMHYRRLGKERVSQLMRIIDDADCIYRWTDLKARNNRIVQKAQFWDIQLNTKQPTDEILEAIAKVKTRDARRASSYLYGDNVVDTQTLLTFPTSSEQTKPNYSYRAVKWCLLRNKRKETSTRLDFCYLEYAGKKKDRSAPNSVVGFCIQESIAKDREVPTLERYDILRGQFVRTGFLITKTRQTNILKVTAIAQVDGALESAAVRVAMEEIMVNYVTAVHRVKGLLERQRMGRLQYLDEWNWVSSKERKACAVCLRSFYFHRKYHCTTCGEVVCSTCAPLRELDEPLNEHTHSLRVCSVCMAQAGSRASTSMFSGVTRSEDGFFESTTQTTNINTDTYMNGLRYPKHRELPKEESLHHSTLRFTPEHSLWHFSGSSHSSNHHDGYKRESDGNLQYQRTSIESIPRGRNSTTLQNLKLTSRAVSTEAKRKAVTRLVENVRQICDTINVAILEAEEENERHSMMLQNGQRDDIEAERYDELYDCLIKIRELLDTSSSDIDDALVSIGGNKLRRPLLDHSNGALALSFTKDVNSTHSSESKSDRLELHSPRSSLLSASARSLDHQNAGEPLPSPRPTQLNVADDSRLLAQAIRWARQPEPTVSTHLNEPASLLIEPAVANLKSPRIERLARKIGRLCQRLETVQREIDIPLVREKNTEDEPEPENQVTSDFVQKPHQAIASTSIKCGSSGPRAPPDLVASLRGVMNSSELTHAPPRQRTALSSSANESSKIISPSGNPKRAPPPPCPAVPPALPTFSSRTSASRALTPHQGTTIYVHEPQDQLQRVRRRGLDKPFRMTIVAKSDLNPVQSRNDHGEQVNIASLDEEQEDARNHGESTVPPRSNFRFSRYGDREGSEKLRESIEEMAKTPLRSRCASGQSTGAPPSEKFDI</sequence>
<dbReference type="InterPro" id="IPR000306">
    <property type="entry name" value="Znf_FYVE"/>
</dbReference>
<evidence type="ECO:0000256" key="2">
    <source>
        <dbReference type="ARBA" id="ARBA00022771"/>
    </source>
</evidence>
<feature type="compositionally biased region" description="Polar residues" evidence="5">
    <location>
        <begin position="775"/>
        <end position="786"/>
    </location>
</feature>
<feature type="compositionally biased region" description="Basic and acidic residues" evidence="5">
    <location>
        <begin position="868"/>
        <end position="886"/>
    </location>
</feature>
<dbReference type="AlphaFoldDB" id="A0A0N7L5I0"/>
<dbReference type="SMART" id="SM00064">
    <property type="entry name" value="FYVE"/>
    <property type="match status" value="1"/>
</dbReference>
<feature type="compositionally biased region" description="Basic and acidic residues" evidence="5">
    <location>
        <begin position="558"/>
        <end position="569"/>
    </location>
</feature>
<keyword evidence="3" id="KW-0862">Zinc</keyword>
<name>A0A0N7L5I0_PLAHL</name>
<feature type="domain" description="FYVE-type" evidence="6">
    <location>
        <begin position="268"/>
        <end position="328"/>
    </location>
</feature>
<dbReference type="InterPro" id="IPR017455">
    <property type="entry name" value="Znf_FYVE-rel"/>
</dbReference>
<dbReference type="OrthoDB" id="121008at2759"/>
<accession>A0A0N7L5I0</accession>
<keyword evidence="1" id="KW-0479">Metal-binding</keyword>
<feature type="compositionally biased region" description="Pro residues" evidence="5">
    <location>
        <begin position="760"/>
        <end position="773"/>
    </location>
</feature>
<evidence type="ECO:0000256" key="5">
    <source>
        <dbReference type="SAM" id="MobiDB-lite"/>
    </source>
</evidence>
<proteinExistence type="predicted"/>
<dbReference type="SUPFAM" id="SSF57903">
    <property type="entry name" value="FYVE/PHD zinc finger"/>
    <property type="match status" value="1"/>
</dbReference>
<evidence type="ECO:0000256" key="1">
    <source>
        <dbReference type="ARBA" id="ARBA00022723"/>
    </source>
</evidence>
<feature type="region of interest" description="Disordered" evidence="5">
    <location>
        <begin position="845"/>
        <end position="910"/>
    </location>
</feature>
<protein>
    <recommendedName>
        <fullName evidence="6">FYVE-type domain-containing protein</fullName>
    </recommendedName>
</protein>
<evidence type="ECO:0000256" key="4">
    <source>
        <dbReference type="PROSITE-ProRule" id="PRU00091"/>
    </source>
</evidence>
<feature type="region of interest" description="Disordered" evidence="5">
    <location>
        <begin position="671"/>
        <end position="693"/>
    </location>
</feature>
<dbReference type="RefSeq" id="XP_024577900.1">
    <property type="nucleotide sequence ID" value="XM_024727310.1"/>
</dbReference>
<dbReference type="STRING" id="4781.A0A0N7L5I0"/>
<dbReference type="OMA" id="VCSVCMA"/>
<feature type="region of interest" description="Disordered" evidence="5">
    <location>
        <begin position="727"/>
        <end position="786"/>
    </location>
</feature>
<dbReference type="CDD" id="cd00065">
    <property type="entry name" value="FYVE_like_SF"/>
    <property type="match status" value="1"/>
</dbReference>
<organism evidence="7 8">
    <name type="scientific">Plasmopara halstedii</name>
    <name type="common">Downy mildew of sunflower</name>
    <dbReference type="NCBI Taxonomy" id="4781"/>
    <lineage>
        <taxon>Eukaryota</taxon>
        <taxon>Sar</taxon>
        <taxon>Stramenopiles</taxon>
        <taxon>Oomycota</taxon>
        <taxon>Peronosporomycetes</taxon>
        <taxon>Peronosporales</taxon>
        <taxon>Peronosporaceae</taxon>
        <taxon>Plasmopara</taxon>
    </lineage>
</organism>
<evidence type="ECO:0000256" key="3">
    <source>
        <dbReference type="ARBA" id="ARBA00022833"/>
    </source>
</evidence>
<keyword evidence="8" id="KW-1185">Reference proteome</keyword>
<dbReference type="PROSITE" id="PS50178">
    <property type="entry name" value="ZF_FYVE"/>
    <property type="match status" value="1"/>
</dbReference>
<evidence type="ECO:0000259" key="6">
    <source>
        <dbReference type="PROSITE" id="PS50178"/>
    </source>
</evidence>
<dbReference type="PANTHER" id="PTHR43102:SF2">
    <property type="entry name" value="GAF DOMAIN-CONTAINING PROTEIN"/>
    <property type="match status" value="1"/>
</dbReference>
<dbReference type="Proteomes" id="UP000054928">
    <property type="component" value="Unassembled WGS sequence"/>
</dbReference>
<feature type="compositionally biased region" description="Low complexity" evidence="5">
    <location>
        <begin position="742"/>
        <end position="759"/>
    </location>
</feature>
<dbReference type="GeneID" id="36406926"/>
<dbReference type="PANTHER" id="PTHR43102">
    <property type="entry name" value="SLR1143 PROTEIN"/>
    <property type="match status" value="1"/>
</dbReference>
<dbReference type="Pfam" id="PF01363">
    <property type="entry name" value="FYVE"/>
    <property type="match status" value="1"/>
</dbReference>
<feature type="region of interest" description="Disordered" evidence="5">
    <location>
        <begin position="578"/>
        <end position="600"/>
    </location>
</feature>
<dbReference type="EMBL" id="CCYD01000553">
    <property type="protein sequence ID" value="CEG41531.1"/>
    <property type="molecule type" value="Genomic_DNA"/>
</dbReference>
<evidence type="ECO:0000313" key="7">
    <source>
        <dbReference type="EMBL" id="CEG41531.1"/>
    </source>
</evidence>
<dbReference type="InterPro" id="IPR011011">
    <property type="entry name" value="Znf_FYVE_PHD"/>
</dbReference>
<dbReference type="InterPro" id="IPR013083">
    <property type="entry name" value="Znf_RING/FYVE/PHD"/>
</dbReference>
<feature type="region of interest" description="Disordered" evidence="5">
    <location>
        <begin position="551"/>
        <end position="570"/>
    </location>
</feature>
<dbReference type="GO" id="GO:0008270">
    <property type="term" value="F:zinc ion binding"/>
    <property type="evidence" value="ECO:0007669"/>
    <property type="project" value="UniProtKB-KW"/>
</dbReference>
<keyword evidence="2 4" id="KW-0863">Zinc-finger</keyword>
<reference evidence="8" key="1">
    <citation type="submission" date="2014-09" db="EMBL/GenBank/DDBJ databases">
        <authorList>
            <person name="Sharma Rahul"/>
            <person name="Thines Marco"/>
        </authorList>
    </citation>
    <scope>NUCLEOTIDE SEQUENCE [LARGE SCALE GENOMIC DNA]</scope>
</reference>
<dbReference type="Gene3D" id="3.30.40.10">
    <property type="entry name" value="Zinc/RING finger domain, C3HC4 (zinc finger)"/>
    <property type="match status" value="1"/>
</dbReference>